<evidence type="ECO:0000256" key="1">
    <source>
        <dbReference type="ARBA" id="ARBA00004050"/>
    </source>
</evidence>
<dbReference type="PATRIC" id="fig|1397108.4.peg.3099"/>
<dbReference type="NCBIfam" id="TIGR02970">
    <property type="entry name" value="succ_dehyd_cytB"/>
    <property type="match status" value="1"/>
</dbReference>
<evidence type="ECO:0000256" key="10">
    <source>
        <dbReference type="ARBA" id="ARBA00023136"/>
    </source>
</evidence>
<evidence type="ECO:0000256" key="2">
    <source>
        <dbReference type="ARBA" id="ARBA00004141"/>
    </source>
</evidence>
<dbReference type="KEGG" id="cmar:IMCC12053_3016"/>
<dbReference type="GO" id="GO:0009055">
    <property type="term" value="F:electron transfer activity"/>
    <property type="evidence" value="ECO:0007669"/>
    <property type="project" value="InterPro"/>
</dbReference>
<proteinExistence type="inferred from homology"/>
<dbReference type="PANTHER" id="PTHR10978">
    <property type="entry name" value="SUCCINATE DEHYDROGENASE CYTOCHROME B560 SUBUNIT"/>
    <property type="match status" value="1"/>
</dbReference>
<evidence type="ECO:0000256" key="11">
    <source>
        <dbReference type="ARBA" id="ARBA00025912"/>
    </source>
</evidence>
<evidence type="ECO:0000256" key="9">
    <source>
        <dbReference type="ARBA" id="ARBA00023004"/>
    </source>
</evidence>
<dbReference type="GO" id="GO:0046872">
    <property type="term" value="F:metal ion binding"/>
    <property type="evidence" value="ECO:0007669"/>
    <property type="project" value="UniProtKB-KW"/>
</dbReference>
<dbReference type="InterPro" id="IPR018495">
    <property type="entry name" value="Succ_DH_cyt_bsu_CS"/>
</dbReference>
<dbReference type="CDD" id="cd03499">
    <property type="entry name" value="SQR_TypeC_SdhC"/>
    <property type="match status" value="1"/>
</dbReference>
<dbReference type="EMBL" id="CP012023">
    <property type="protein sequence ID" value="ALI56963.1"/>
    <property type="molecule type" value="Genomic_DNA"/>
</dbReference>
<evidence type="ECO:0000256" key="12">
    <source>
        <dbReference type="PIRSR" id="PIRSR000178-1"/>
    </source>
</evidence>
<accession>A0A0P0ADE9</accession>
<evidence type="ECO:0000256" key="7">
    <source>
        <dbReference type="ARBA" id="ARBA00022723"/>
    </source>
</evidence>
<dbReference type="PIRSF" id="PIRSF000178">
    <property type="entry name" value="SDH_cyt_b560"/>
    <property type="match status" value="1"/>
</dbReference>
<dbReference type="InterPro" id="IPR014314">
    <property type="entry name" value="Succ_DH_cytb556"/>
</dbReference>
<keyword evidence="8" id="KW-1133">Transmembrane helix</keyword>
<comment type="subunit">
    <text evidence="11">Part of an enzyme complex containing four subunits: a flavoprotein, an iron-sulfur protein, plus two membrane-anchoring proteins, SdhC and SdhD. The complex can form homotrimers.</text>
</comment>
<sequence>MADANGDNRPLSPFMIGQYYRPQMTSISSIMVRITGNALILAAMLIVWWLLAAATSSAYFEVVDGIITCWVGDLIMFFSAWALWYHLLGGVRHLLWDFGYCLEVAISEKLGWGMFIGATVLTIFTAIVV</sequence>
<evidence type="ECO:0000256" key="5">
    <source>
        <dbReference type="ARBA" id="ARBA00022617"/>
    </source>
</evidence>
<dbReference type="GO" id="GO:0016020">
    <property type="term" value="C:membrane"/>
    <property type="evidence" value="ECO:0007669"/>
    <property type="project" value="UniProtKB-SubCell"/>
</dbReference>
<evidence type="ECO:0000256" key="3">
    <source>
        <dbReference type="ARBA" id="ARBA00007244"/>
    </source>
</evidence>
<evidence type="ECO:0000256" key="6">
    <source>
        <dbReference type="ARBA" id="ARBA00022692"/>
    </source>
</evidence>
<dbReference type="InterPro" id="IPR034804">
    <property type="entry name" value="SQR/QFR_C/D"/>
</dbReference>
<organism evidence="13 14">
    <name type="scientific">Celeribacter marinus</name>
    <dbReference type="NCBI Taxonomy" id="1397108"/>
    <lineage>
        <taxon>Bacteria</taxon>
        <taxon>Pseudomonadati</taxon>
        <taxon>Pseudomonadota</taxon>
        <taxon>Alphaproteobacteria</taxon>
        <taxon>Rhodobacterales</taxon>
        <taxon>Roseobacteraceae</taxon>
        <taxon>Celeribacter</taxon>
    </lineage>
</organism>
<dbReference type="GO" id="GO:0006099">
    <property type="term" value="P:tricarboxylic acid cycle"/>
    <property type="evidence" value="ECO:0007669"/>
    <property type="project" value="InterPro"/>
</dbReference>
<dbReference type="SUPFAM" id="SSF81343">
    <property type="entry name" value="Fumarate reductase respiratory complex transmembrane subunits"/>
    <property type="match status" value="1"/>
</dbReference>
<dbReference type="Pfam" id="PF01127">
    <property type="entry name" value="Sdh_cyt"/>
    <property type="match status" value="1"/>
</dbReference>
<dbReference type="PROSITE" id="PS01001">
    <property type="entry name" value="SDH_CYT_2"/>
    <property type="match status" value="1"/>
</dbReference>
<comment type="similarity">
    <text evidence="3">Belongs to the cytochrome b560 family.</text>
</comment>
<keyword evidence="6" id="KW-0812">Transmembrane</keyword>
<reference evidence="13 14" key="1">
    <citation type="submission" date="2015-05" db="EMBL/GenBank/DDBJ databases">
        <authorList>
            <person name="Wang D.B."/>
            <person name="Wang M."/>
        </authorList>
    </citation>
    <scope>NUCLEOTIDE SEQUENCE [LARGE SCALE GENOMIC DNA]</scope>
    <source>
        <strain evidence="13 14">IMCC 12053</strain>
    </source>
</reference>
<dbReference type="Proteomes" id="UP000064920">
    <property type="component" value="Chromosome"/>
</dbReference>
<dbReference type="STRING" id="1397108.IMCC12053_3016"/>
<dbReference type="RefSeq" id="WP_062220360.1">
    <property type="nucleotide sequence ID" value="NZ_CP012023.1"/>
</dbReference>
<evidence type="ECO:0000256" key="8">
    <source>
        <dbReference type="ARBA" id="ARBA00022989"/>
    </source>
</evidence>
<name>A0A0P0ADE9_9RHOB</name>
<comment type="subcellular location">
    <subcellularLocation>
        <location evidence="2">Membrane</location>
        <topology evidence="2">Multi-pass membrane protein</topology>
    </subcellularLocation>
</comment>
<protein>
    <recommendedName>
        <fullName evidence="4">Succinate dehydrogenase cytochrome b556 subunit</fullName>
    </recommendedName>
</protein>
<gene>
    <name evidence="13" type="ORF">IMCC12053_3016</name>
</gene>
<dbReference type="PANTHER" id="PTHR10978:SF5">
    <property type="entry name" value="SUCCINATE DEHYDROGENASE CYTOCHROME B560 SUBUNIT, MITOCHONDRIAL"/>
    <property type="match status" value="1"/>
</dbReference>
<keyword evidence="10" id="KW-0472">Membrane</keyword>
<dbReference type="Gene3D" id="1.20.1300.10">
    <property type="entry name" value="Fumarate reductase/succinate dehydrogenase, transmembrane subunit"/>
    <property type="match status" value="1"/>
</dbReference>
<keyword evidence="14" id="KW-1185">Reference proteome</keyword>
<dbReference type="InterPro" id="IPR000701">
    <property type="entry name" value="SuccDH_FuR_B_TM-su"/>
</dbReference>
<evidence type="ECO:0000256" key="4">
    <source>
        <dbReference type="ARBA" id="ARBA00020076"/>
    </source>
</evidence>
<evidence type="ECO:0000313" key="14">
    <source>
        <dbReference type="Proteomes" id="UP000064920"/>
    </source>
</evidence>
<evidence type="ECO:0000313" key="13">
    <source>
        <dbReference type="EMBL" id="ALI56963.1"/>
    </source>
</evidence>
<keyword evidence="7 12" id="KW-0479">Metal-binding</keyword>
<keyword evidence="9 12" id="KW-0408">Iron</keyword>
<dbReference type="OrthoDB" id="9799441at2"/>
<comment type="cofactor">
    <cofactor evidence="12">
        <name>heme</name>
        <dbReference type="ChEBI" id="CHEBI:30413"/>
    </cofactor>
    <text evidence="12">The heme is bound between the two transmembrane subunits.</text>
</comment>
<comment type="function">
    <text evidence="1">Membrane-anchoring subunit of succinate dehydrogenase (SDH).</text>
</comment>
<feature type="binding site" description="axial binding residue" evidence="12">
    <location>
        <position position="86"/>
    </location>
    <ligand>
        <name>heme</name>
        <dbReference type="ChEBI" id="CHEBI:30413"/>
        <note>ligand shared with second transmembrane subunit</note>
    </ligand>
    <ligandPart>
        <name>Fe</name>
        <dbReference type="ChEBI" id="CHEBI:18248"/>
    </ligandPart>
</feature>
<dbReference type="AlphaFoldDB" id="A0A0P0ADE9"/>
<keyword evidence="5 12" id="KW-0349">Heme</keyword>